<dbReference type="InterPro" id="IPR018490">
    <property type="entry name" value="cNMP-bd_dom_sf"/>
</dbReference>
<evidence type="ECO:0000313" key="6">
    <source>
        <dbReference type="EMBL" id="SDL72513.1"/>
    </source>
</evidence>
<dbReference type="CDD" id="cd00038">
    <property type="entry name" value="CAP_ED"/>
    <property type="match status" value="1"/>
</dbReference>
<dbReference type="Gene3D" id="2.60.120.10">
    <property type="entry name" value="Jelly Rolls"/>
    <property type="match status" value="1"/>
</dbReference>
<accession>A0A1G9MEI1</accession>
<dbReference type="PANTHER" id="PTHR24567">
    <property type="entry name" value="CRP FAMILY TRANSCRIPTIONAL REGULATORY PROTEIN"/>
    <property type="match status" value="1"/>
</dbReference>
<name>A0A1G9MEI1_9FIRM</name>
<dbReference type="Gene3D" id="1.10.10.10">
    <property type="entry name" value="Winged helix-like DNA-binding domain superfamily/Winged helix DNA-binding domain"/>
    <property type="match status" value="1"/>
</dbReference>
<evidence type="ECO:0000259" key="4">
    <source>
        <dbReference type="PROSITE" id="PS50042"/>
    </source>
</evidence>
<dbReference type="InterPro" id="IPR036388">
    <property type="entry name" value="WH-like_DNA-bd_sf"/>
</dbReference>
<organism evidence="6 7">
    <name type="scientific">Romboutsia lituseburensis DSM 797</name>
    <dbReference type="NCBI Taxonomy" id="1121325"/>
    <lineage>
        <taxon>Bacteria</taxon>
        <taxon>Bacillati</taxon>
        <taxon>Bacillota</taxon>
        <taxon>Clostridia</taxon>
        <taxon>Peptostreptococcales</taxon>
        <taxon>Peptostreptococcaceae</taxon>
        <taxon>Romboutsia</taxon>
    </lineage>
</organism>
<evidence type="ECO:0000256" key="1">
    <source>
        <dbReference type="ARBA" id="ARBA00023015"/>
    </source>
</evidence>
<dbReference type="Pfam" id="PF00027">
    <property type="entry name" value="cNMP_binding"/>
    <property type="match status" value="1"/>
</dbReference>
<dbReference type="PANTHER" id="PTHR24567:SF28">
    <property type="entry name" value="LISTERIOLYSIN REGULATORY PROTEIN"/>
    <property type="match status" value="1"/>
</dbReference>
<keyword evidence="2" id="KW-0238">DNA-binding</keyword>
<dbReference type="STRING" id="1121325.SAMN04515677_103189"/>
<dbReference type="GO" id="GO:0003700">
    <property type="term" value="F:DNA-binding transcription factor activity"/>
    <property type="evidence" value="ECO:0007669"/>
    <property type="project" value="TreeGrafter"/>
</dbReference>
<feature type="domain" description="HTH crp-type" evidence="5">
    <location>
        <begin position="154"/>
        <end position="228"/>
    </location>
</feature>
<keyword evidence="7" id="KW-1185">Reference proteome</keyword>
<evidence type="ECO:0000259" key="5">
    <source>
        <dbReference type="PROSITE" id="PS51063"/>
    </source>
</evidence>
<dbReference type="InterPro" id="IPR036390">
    <property type="entry name" value="WH_DNA-bd_sf"/>
</dbReference>
<dbReference type="SMART" id="SM00100">
    <property type="entry name" value="cNMP"/>
    <property type="match status" value="1"/>
</dbReference>
<dbReference type="PROSITE" id="PS50042">
    <property type="entry name" value="CNMP_BINDING_3"/>
    <property type="match status" value="1"/>
</dbReference>
<dbReference type="SUPFAM" id="SSF51206">
    <property type="entry name" value="cAMP-binding domain-like"/>
    <property type="match status" value="1"/>
</dbReference>
<dbReference type="PROSITE" id="PS51063">
    <property type="entry name" value="HTH_CRP_2"/>
    <property type="match status" value="1"/>
</dbReference>
<dbReference type="GO" id="GO:0003677">
    <property type="term" value="F:DNA binding"/>
    <property type="evidence" value="ECO:0007669"/>
    <property type="project" value="UniProtKB-KW"/>
</dbReference>
<feature type="domain" description="Cyclic nucleotide-binding" evidence="4">
    <location>
        <begin position="19"/>
        <end position="140"/>
    </location>
</feature>
<keyword evidence="3" id="KW-0804">Transcription</keyword>
<protein>
    <submittedName>
        <fullName evidence="6">CRP/FNR family transcriptional regulator, anaerobic regulatory protein</fullName>
    </submittedName>
</protein>
<dbReference type="GO" id="GO:0005829">
    <property type="term" value="C:cytosol"/>
    <property type="evidence" value="ECO:0007669"/>
    <property type="project" value="TreeGrafter"/>
</dbReference>
<dbReference type="SUPFAM" id="SSF46785">
    <property type="entry name" value="Winged helix' DNA-binding domain"/>
    <property type="match status" value="1"/>
</dbReference>
<reference evidence="6 7" key="1">
    <citation type="submission" date="2016-10" db="EMBL/GenBank/DDBJ databases">
        <authorList>
            <person name="de Groot N.N."/>
        </authorList>
    </citation>
    <scope>NUCLEOTIDE SEQUENCE [LARGE SCALE GENOMIC DNA]</scope>
    <source>
        <strain evidence="6 7">DSM 797</strain>
    </source>
</reference>
<proteinExistence type="predicted"/>
<dbReference type="RefSeq" id="WP_092725249.1">
    <property type="nucleotide sequence ID" value="NZ_FNGW01000003.1"/>
</dbReference>
<dbReference type="Pfam" id="PF13545">
    <property type="entry name" value="HTH_Crp_2"/>
    <property type="match status" value="1"/>
</dbReference>
<keyword evidence="1" id="KW-0805">Transcription regulation</keyword>
<gene>
    <name evidence="6" type="ORF">SAMN04515677_103189</name>
</gene>
<dbReference type="Proteomes" id="UP000199068">
    <property type="component" value="Unassembled WGS sequence"/>
</dbReference>
<evidence type="ECO:0000313" key="7">
    <source>
        <dbReference type="Proteomes" id="UP000199068"/>
    </source>
</evidence>
<dbReference type="EMBL" id="FNGW01000003">
    <property type="protein sequence ID" value="SDL72513.1"/>
    <property type="molecule type" value="Genomic_DNA"/>
</dbReference>
<evidence type="ECO:0000256" key="2">
    <source>
        <dbReference type="ARBA" id="ARBA00023125"/>
    </source>
</evidence>
<evidence type="ECO:0000256" key="3">
    <source>
        <dbReference type="ARBA" id="ARBA00023163"/>
    </source>
</evidence>
<dbReference type="AlphaFoldDB" id="A0A1G9MEI1"/>
<dbReference type="InterPro" id="IPR050397">
    <property type="entry name" value="Env_Response_Regulators"/>
</dbReference>
<dbReference type="PRINTS" id="PR00034">
    <property type="entry name" value="HTHCRP"/>
</dbReference>
<dbReference type="InterPro" id="IPR014710">
    <property type="entry name" value="RmlC-like_jellyroll"/>
</dbReference>
<dbReference type="SMART" id="SM00419">
    <property type="entry name" value="HTH_CRP"/>
    <property type="match status" value="1"/>
</dbReference>
<sequence length="235" mass="26851">MIFISTQCKSRLYAKEIPIFYSLSEIELEEILTNIEHFCFKKDEIIFNEGDLISNLIIISNGTIKLSKTTHDGKEQIIRILSIGDFFGELSLFNDDYISNFSATAVNNVTICTVSKKNMDKVLSNNPHITLKILNEVSKKLMQTENLATCLASNDVDHRIICMLLEFADKYSKEVNGQIQVNIPLNREGMANYCGITRETMSRKLSKYEQDGLFEFKGLKKLIIKDLDKMKELIS</sequence>
<dbReference type="InterPro" id="IPR000595">
    <property type="entry name" value="cNMP-bd_dom"/>
</dbReference>
<dbReference type="InterPro" id="IPR012318">
    <property type="entry name" value="HTH_CRP"/>
</dbReference>